<dbReference type="Pfam" id="PF03958">
    <property type="entry name" value="Secretin_N"/>
    <property type="match status" value="1"/>
</dbReference>
<feature type="domain" description="Type II/III secretion system secretin-like" evidence="7">
    <location>
        <begin position="283"/>
        <end position="445"/>
    </location>
</feature>
<dbReference type="InterPro" id="IPR038591">
    <property type="entry name" value="NolW-like_sf"/>
</dbReference>
<proteinExistence type="inferred from homology"/>
<dbReference type="RefSeq" id="WP_096895002.1">
    <property type="nucleotide sequence ID" value="NZ_BAOS01000027.1"/>
</dbReference>
<evidence type="ECO:0000256" key="5">
    <source>
        <dbReference type="RuleBase" id="RU004004"/>
    </source>
</evidence>
<dbReference type="GO" id="GO:0015627">
    <property type="term" value="C:type II protein secretion system complex"/>
    <property type="evidence" value="ECO:0007669"/>
    <property type="project" value="TreeGrafter"/>
</dbReference>
<dbReference type="GO" id="GO:0009279">
    <property type="term" value="C:cell outer membrane"/>
    <property type="evidence" value="ECO:0007669"/>
    <property type="project" value="UniProtKB-SubCell"/>
</dbReference>
<keyword evidence="2 6" id="KW-0732">Signal</keyword>
<dbReference type="Gene3D" id="3.30.1370.120">
    <property type="match status" value="1"/>
</dbReference>
<dbReference type="InterPro" id="IPR005644">
    <property type="entry name" value="NolW-like"/>
</dbReference>
<evidence type="ECO:0000313" key="10">
    <source>
        <dbReference type="Proteomes" id="UP000218542"/>
    </source>
</evidence>
<dbReference type="PRINTS" id="PR00811">
    <property type="entry name" value="BCTERIALGSPD"/>
</dbReference>
<dbReference type="Proteomes" id="UP000218542">
    <property type="component" value="Unassembled WGS sequence"/>
</dbReference>
<dbReference type="InterPro" id="IPR004846">
    <property type="entry name" value="T2SS/T3SS_dom"/>
</dbReference>
<comment type="caution">
    <text evidence="9">The sequence shown here is derived from an EMBL/GenBank/DDBJ whole genome shotgun (WGS) entry which is preliminary data.</text>
</comment>
<evidence type="ECO:0000313" key="9">
    <source>
        <dbReference type="EMBL" id="GAX61626.1"/>
    </source>
</evidence>
<evidence type="ECO:0000256" key="6">
    <source>
        <dbReference type="SAM" id="SignalP"/>
    </source>
</evidence>
<evidence type="ECO:0000256" key="4">
    <source>
        <dbReference type="RuleBase" id="RU004003"/>
    </source>
</evidence>
<dbReference type="InterPro" id="IPR001775">
    <property type="entry name" value="GspD/PilQ"/>
</dbReference>
<dbReference type="Pfam" id="PF00263">
    <property type="entry name" value="Secretin"/>
    <property type="match status" value="1"/>
</dbReference>
<dbReference type="Gene3D" id="3.55.50.30">
    <property type="match status" value="1"/>
</dbReference>
<dbReference type="PANTHER" id="PTHR30332">
    <property type="entry name" value="PROBABLE GENERAL SECRETION PATHWAY PROTEIN D"/>
    <property type="match status" value="1"/>
</dbReference>
<dbReference type="OrthoDB" id="9779724at2"/>
<gene>
    <name evidence="9" type="primary">pulD</name>
    <name evidence="9" type="ORF">SCALIN_C27_0020</name>
</gene>
<sequence>MLRKICVLVFVICFFTPGCALLDKKPEKKLFTNTAKTKNVENWQWKVKDGKAKEFEKGAIDVDMQFEKVKLKDVVSLLMGIIKENFIIVDDLIGSVDIEIKGKFKRDEIMKMVRTVLNSKNYQLIKNGALYGIHNNENLNDLNIQISPDDSKNVYLYRLQYESSENLKSLLNDVFPEITITENRSINVLIIKASIEDYQKVKDVIKTFDKRPKQVLVEFTIMEVTLNDALQYGVEYFFNTNNNRGGQVSLLTEGITSLASGLSGKGLKAFTFHRDVNSFITILNSESKVEILSKPHVLVQDGQTSVIKIGRSEPIRKGTSVSENGLRSENIEYRDVGVILNVKVDVEENNVVKLYLSQEISDIIQTVQNPLIDSPSFTKNSLEMTTLINDGQKIYVGGLMENSTNKKTRKIPLLGDIPYLGKMFRSEDTNKTKTELILLLSVEILFNEKDFENQKLKFVRKI</sequence>
<evidence type="ECO:0000256" key="2">
    <source>
        <dbReference type="ARBA" id="ARBA00022729"/>
    </source>
</evidence>
<feature type="domain" description="NolW-like" evidence="8">
    <location>
        <begin position="156"/>
        <end position="214"/>
    </location>
</feature>
<evidence type="ECO:0000256" key="3">
    <source>
        <dbReference type="ARBA" id="ARBA00023136"/>
    </source>
</evidence>
<evidence type="ECO:0000256" key="1">
    <source>
        <dbReference type="ARBA" id="ARBA00004370"/>
    </source>
</evidence>
<dbReference type="GO" id="GO:0009306">
    <property type="term" value="P:protein secretion"/>
    <property type="evidence" value="ECO:0007669"/>
    <property type="project" value="InterPro"/>
</dbReference>
<keyword evidence="10" id="KW-1185">Reference proteome</keyword>
<dbReference type="InterPro" id="IPR050810">
    <property type="entry name" value="Bact_Secretion_Sys_Channel"/>
</dbReference>
<protein>
    <submittedName>
        <fullName evidence="9">Type II secretory system protein</fullName>
    </submittedName>
</protein>
<comment type="similarity">
    <text evidence="4">Belongs to the bacterial secretin family.</text>
</comment>
<feature type="chain" id="PRO_5013148967" evidence="6">
    <location>
        <begin position="21"/>
        <end position="462"/>
    </location>
</feature>
<reference evidence="10" key="1">
    <citation type="journal article" date="2017" name="Environ. Microbiol. Rep.">
        <title>Genetic Diversity of Marine Anaerobic Ammonium-Oxidizing Bacteria as Revealed by Genomic and Proteomic Analyses of 'Candidatus Scalindua japonica'.</title>
        <authorList>
            <person name="Oshiki M."/>
            <person name="Mizuto K."/>
            <person name="Kimura Z."/>
            <person name="Kindaichi T."/>
            <person name="Satoh H."/>
            <person name="Okabe S."/>
        </authorList>
    </citation>
    <scope>NUCLEOTIDE SEQUENCE [LARGE SCALE GENOMIC DNA]</scope>
    <source>
        <strain evidence="10">husup-a2</strain>
    </source>
</reference>
<feature type="signal peptide" evidence="6">
    <location>
        <begin position="1"/>
        <end position="20"/>
    </location>
</feature>
<keyword evidence="3" id="KW-0472">Membrane</keyword>
<evidence type="ECO:0000259" key="8">
    <source>
        <dbReference type="Pfam" id="PF03958"/>
    </source>
</evidence>
<dbReference type="AlphaFoldDB" id="A0A286U0H0"/>
<keyword evidence="5" id="KW-0813">Transport</keyword>
<comment type="subcellular location">
    <subcellularLocation>
        <location evidence="5">Cell outer membrane</location>
    </subcellularLocation>
    <subcellularLocation>
        <location evidence="1">Membrane</location>
    </subcellularLocation>
</comment>
<dbReference type="EMBL" id="BAOS01000027">
    <property type="protein sequence ID" value="GAX61626.1"/>
    <property type="molecule type" value="Genomic_DNA"/>
</dbReference>
<name>A0A286U0H0_9BACT</name>
<accession>A0A286U0H0</accession>
<dbReference type="PANTHER" id="PTHR30332:SF24">
    <property type="entry name" value="SECRETIN GSPD-RELATED"/>
    <property type="match status" value="1"/>
</dbReference>
<evidence type="ECO:0000259" key="7">
    <source>
        <dbReference type="Pfam" id="PF00263"/>
    </source>
</evidence>
<organism evidence="9 10">
    <name type="scientific">Candidatus Scalindua japonica</name>
    <dbReference type="NCBI Taxonomy" id="1284222"/>
    <lineage>
        <taxon>Bacteria</taxon>
        <taxon>Pseudomonadati</taxon>
        <taxon>Planctomycetota</taxon>
        <taxon>Candidatus Brocadiia</taxon>
        <taxon>Candidatus Brocadiales</taxon>
        <taxon>Candidatus Scalinduaceae</taxon>
        <taxon>Candidatus Scalindua</taxon>
    </lineage>
</organism>